<dbReference type="InterPro" id="IPR020588">
    <property type="entry name" value="RecA_ATP-bd"/>
</dbReference>
<sequence>MVQLKKKGWTDLSFFALLNREEMISILGIEKSQSNLKKLDYLIEKIRAKYQPELMNWHASLEDQWNVTSGSINMDSILDFNGINAGQLTLLYGPFRSGKSQFAHQCLISVYQKFQQNLPEKIALFIDTESTFRPERIGQMAVGQGLSPHELFKKIDVISLQSLSEFSQVFPKIPEILRTKESKFLVIDSLTKLYRHEIALNNKPINSIIADLASKLNKLQIWAKQFNIPILVTSQVTAAMDDSHFFKVIPILATTLDMYIKQWILLGEIEQNSIVTTESGVRYAHLLNSQTKREQIIKFQITMEGIKDYF</sequence>
<feature type="domain" description="RecA family profile 1" evidence="5">
    <location>
        <begin position="63"/>
        <end position="236"/>
    </location>
</feature>
<dbReference type="SUPFAM" id="SSF52540">
    <property type="entry name" value="P-loop containing nucleoside triphosphate hydrolases"/>
    <property type="match status" value="1"/>
</dbReference>
<reference evidence="6" key="1">
    <citation type="submission" date="2022-09" db="EMBL/GenBank/DDBJ databases">
        <title>Actin cytoskeleton and complex cell architecture in an #Asgard archaeon.</title>
        <authorList>
            <person name="Ponce Toledo R.I."/>
            <person name="Schleper C."/>
            <person name="Rodrigues Oliveira T."/>
            <person name="Wollweber F."/>
            <person name="Xu J."/>
            <person name="Rittmann S."/>
            <person name="Klingl A."/>
            <person name="Pilhofer M."/>
        </authorList>
    </citation>
    <scope>NUCLEOTIDE SEQUENCE</scope>
    <source>
        <strain evidence="6">B-35</strain>
    </source>
</reference>
<dbReference type="Proteomes" id="UP001208689">
    <property type="component" value="Chromosome"/>
</dbReference>
<dbReference type="PANTHER" id="PTHR22942:SF47">
    <property type="entry name" value="DNA REPAIR AND RECOMBINATION PROTEIN RADB"/>
    <property type="match status" value="1"/>
</dbReference>
<keyword evidence="1" id="KW-0547">Nucleotide-binding</keyword>
<dbReference type="InterPro" id="IPR027417">
    <property type="entry name" value="P-loop_NTPase"/>
</dbReference>
<keyword evidence="7" id="KW-1185">Reference proteome</keyword>
<protein>
    <recommendedName>
        <fullName evidence="4">DNA repair and recombination protein RadA</fullName>
    </recommendedName>
</protein>
<comment type="similarity">
    <text evidence="4">Belongs to the eukaryotic RecA-like protein family.</text>
</comment>
<dbReference type="Pfam" id="PF08423">
    <property type="entry name" value="Rad51"/>
    <property type="match status" value="1"/>
</dbReference>
<keyword evidence="4" id="KW-0233">DNA recombination</keyword>
<evidence type="ECO:0000313" key="7">
    <source>
        <dbReference type="Proteomes" id="UP001208689"/>
    </source>
</evidence>
<proteinExistence type="inferred from homology"/>
<gene>
    <name evidence="6" type="ORF">NEF87_003583</name>
</gene>
<organism evidence="6 7">
    <name type="scientific">Candidatus Lokiarchaeum ossiferum</name>
    <dbReference type="NCBI Taxonomy" id="2951803"/>
    <lineage>
        <taxon>Archaea</taxon>
        <taxon>Promethearchaeati</taxon>
        <taxon>Promethearchaeota</taxon>
        <taxon>Promethearchaeia</taxon>
        <taxon>Promethearchaeales</taxon>
        <taxon>Promethearchaeaceae</taxon>
        <taxon>Candidatus Lokiarchaeum</taxon>
    </lineage>
</organism>
<evidence type="ECO:0000256" key="1">
    <source>
        <dbReference type="ARBA" id="ARBA00022741"/>
    </source>
</evidence>
<evidence type="ECO:0000259" key="5">
    <source>
        <dbReference type="PROSITE" id="PS50162"/>
    </source>
</evidence>
<evidence type="ECO:0000256" key="3">
    <source>
        <dbReference type="ARBA" id="ARBA00023125"/>
    </source>
</evidence>
<comment type="function">
    <text evidence="4">Involved in DNA repair and in homologous recombination. Binds and assemble on single-stranded DNA to form a nucleoprotein filament. Hydrolyzes ATP in a ssDNA-dependent manner and promotes DNA strand exchange between homologous DNA molecules.</text>
</comment>
<keyword evidence="2" id="KW-0067">ATP-binding</keyword>
<evidence type="ECO:0000313" key="6">
    <source>
        <dbReference type="EMBL" id="UYP47298.1"/>
    </source>
</evidence>
<dbReference type="PANTHER" id="PTHR22942">
    <property type="entry name" value="RECA/RAD51/RADA DNA STRAND-PAIRING FAMILY MEMBER"/>
    <property type="match status" value="1"/>
</dbReference>
<evidence type="ECO:0000256" key="2">
    <source>
        <dbReference type="ARBA" id="ARBA00022840"/>
    </source>
</evidence>
<dbReference type="EMBL" id="CP104013">
    <property type="protein sequence ID" value="UYP47298.1"/>
    <property type="molecule type" value="Genomic_DNA"/>
</dbReference>
<accession>A0ABY6HVE2</accession>
<dbReference type="Gene3D" id="3.40.50.300">
    <property type="entry name" value="P-loop containing nucleotide triphosphate hydrolases"/>
    <property type="match status" value="1"/>
</dbReference>
<dbReference type="PROSITE" id="PS50162">
    <property type="entry name" value="RECA_2"/>
    <property type="match status" value="1"/>
</dbReference>
<dbReference type="InterPro" id="IPR016467">
    <property type="entry name" value="DNA_recomb/repair_RecA-like"/>
</dbReference>
<dbReference type="PIRSF" id="PIRSF005856">
    <property type="entry name" value="Rad51"/>
    <property type="match status" value="1"/>
</dbReference>
<name>A0ABY6HVE2_9ARCH</name>
<keyword evidence="3 4" id="KW-0238">DNA-binding</keyword>
<dbReference type="InterPro" id="IPR013632">
    <property type="entry name" value="Rad51_C"/>
</dbReference>
<keyword evidence="4" id="KW-0227">DNA damage</keyword>
<evidence type="ECO:0000256" key="4">
    <source>
        <dbReference type="PIRNR" id="PIRNR005856"/>
    </source>
</evidence>